<comment type="caution">
    <text evidence="1">The sequence shown here is derived from an EMBL/GenBank/DDBJ whole genome shotgun (WGS) entry which is preliminary data.</text>
</comment>
<evidence type="ECO:0000313" key="1">
    <source>
        <dbReference type="EMBL" id="PQB06775.1"/>
    </source>
</evidence>
<dbReference type="EMBL" id="MQUA01000013">
    <property type="protein sequence ID" value="PQB06775.1"/>
    <property type="molecule type" value="Genomic_DNA"/>
</dbReference>
<reference evidence="1 2" key="1">
    <citation type="submission" date="2016-11" db="EMBL/GenBank/DDBJ databases">
        <title>Trade-off between light-utilization and light-protection in marine flavobacteria.</title>
        <authorList>
            <person name="Kumagai Y."/>
        </authorList>
    </citation>
    <scope>NUCLEOTIDE SEQUENCE [LARGE SCALE GENOMIC DNA]</scope>
    <source>
        <strain evidence="1 2">ATCC 700397</strain>
    </source>
</reference>
<sequence length="116" mass="13588">MNDLNFKNQQRIEEINSLKGLKKDFQADIIDFKSNIWAYKNISWSVDFVLKRLKSSAVYNDSIDSYFSGTVRWPRSIINQNLFDVLKYKGLDLISNDSLRNKILTFHGQVYTSIKT</sequence>
<organism evidence="1 2">
    <name type="scientific">Polaribacter filamentus</name>
    <dbReference type="NCBI Taxonomy" id="53483"/>
    <lineage>
        <taxon>Bacteria</taxon>
        <taxon>Pseudomonadati</taxon>
        <taxon>Bacteroidota</taxon>
        <taxon>Flavobacteriia</taxon>
        <taxon>Flavobacteriales</taxon>
        <taxon>Flavobacteriaceae</taxon>
    </lineage>
</organism>
<name>A0A2S7KVV4_9FLAO</name>
<evidence type="ECO:0000313" key="2">
    <source>
        <dbReference type="Proteomes" id="UP000239522"/>
    </source>
</evidence>
<gene>
    <name evidence="1" type="ORF">BST83_06100</name>
</gene>
<dbReference type="Proteomes" id="UP000239522">
    <property type="component" value="Unassembled WGS sequence"/>
</dbReference>
<protein>
    <submittedName>
        <fullName evidence="1">Uncharacterized protein</fullName>
    </submittedName>
</protein>
<dbReference type="AlphaFoldDB" id="A0A2S7KVV4"/>
<keyword evidence="2" id="KW-1185">Reference proteome</keyword>
<dbReference type="RefSeq" id="WP_205853561.1">
    <property type="nucleotide sequence ID" value="NZ_MQUA01000013.1"/>
</dbReference>
<proteinExistence type="predicted"/>
<accession>A0A2S7KVV4</accession>